<evidence type="ECO:0000256" key="2">
    <source>
        <dbReference type="PIRNR" id="PIRNR002070"/>
    </source>
</evidence>
<dbReference type="GO" id="GO:0006260">
    <property type="term" value="P:DNA replication"/>
    <property type="evidence" value="ECO:0007669"/>
    <property type="project" value="InterPro"/>
</dbReference>
<protein>
    <recommendedName>
        <fullName evidence="2">Single-stranded DNA-binding protein</fullName>
    </recommendedName>
</protein>
<dbReference type="PIRSF" id="PIRSF002070">
    <property type="entry name" value="SSB"/>
    <property type="match status" value="1"/>
</dbReference>
<dbReference type="EMBL" id="CP001056">
    <property type="protein sequence ID" value="ACD24046.1"/>
    <property type="molecule type" value="Genomic_DNA"/>
</dbReference>
<dbReference type="PATRIC" id="fig|935198.13.peg.2230"/>
<dbReference type="HOGENOM" id="CLU_078758_6_1_9"/>
<evidence type="ECO:0000256" key="1">
    <source>
        <dbReference type="ARBA" id="ARBA00023125"/>
    </source>
</evidence>
<dbReference type="InterPro" id="IPR000424">
    <property type="entry name" value="Primosome_PriB/ssb"/>
</dbReference>
<accession>B2TRS9</accession>
<reference evidence="3" key="1">
    <citation type="submission" date="2009-06" db="EMBL/GenBank/DDBJ databases">
        <authorList>
            <consortium name="US DOE Joint Genome Institute (JGI-PGF)"/>
            <person name="Lucas S."/>
            <person name="Copeland A."/>
            <person name="Lapidus A."/>
            <person name="Glavina del Rio T."/>
            <person name="Dalin E."/>
            <person name="Tice H."/>
            <person name="Bruce D."/>
            <person name="Goodwin L."/>
            <person name="Pitluck S."/>
            <person name="Kyrpides N."/>
            <person name="Mavromatis K."/>
            <person name="Ivanova N."/>
            <person name="Saunders E."/>
            <person name="Brettin T."/>
            <person name="Detter J.C."/>
            <person name="Han C."/>
            <person name="Larimer F."/>
            <person name="Land M."/>
            <person name="Hauser L."/>
            <person name="Markowitz V."/>
            <person name="Cheng J.-F."/>
            <person name="Hugenholtz P."/>
            <person name="Woyke T."/>
            <person name="Wu D."/>
            <person name="Gronow S."/>
            <person name="Klenk H.-P."/>
            <person name="Eisen J.A."/>
        </authorList>
    </citation>
    <scope>NUCLEOTIDE SEQUENCE</scope>
    <source>
        <strain evidence="3">Eklund 17B</strain>
    </source>
</reference>
<proteinExistence type="predicted"/>
<dbReference type="AlphaFoldDB" id="B2TRS9"/>
<dbReference type="InterPro" id="IPR011344">
    <property type="entry name" value="ssDNA-bd"/>
</dbReference>
<dbReference type="InterPro" id="IPR012340">
    <property type="entry name" value="NA-bd_OB-fold"/>
</dbReference>
<evidence type="ECO:0000313" key="3">
    <source>
        <dbReference type="EMBL" id="ACD24046.1"/>
    </source>
</evidence>
<organism evidence="3">
    <name type="scientific">Clostridium botulinum (strain Eklund 17B / Type B)</name>
    <dbReference type="NCBI Taxonomy" id="935198"/>
    <lineage>
        <taxon>Bacteria</taxon>
        <taxon>Bacillati</taxon>
        <taxon>Bacillota</taxon>
        <taxon>Clostridia</taxon>
        <taxon>Eubacteriales</taxon>
        <taxon>Clostridiaceae</taxon>
        <taxon>Clostridium</taxon>
    </lineage>
</organism>
<dbReference type="KEGG" id="cbk:CLL_A2275"/>
<dbReference type="SUPFAM" id="SSF50249">
    <property type="entry name" value="Nucleic acid-binding proteins"/>
    <property type="match status" value="1"/>
</dbReference>
<sequence>MNKAIYTGNIVRDINLTYVQGSGAAVLKNTVAVRRKIKNKTSGQYDSDFIPFVAFGVQAEFIANNFEKGQGIQLETYMKSGSYTKGGIKHYTLEAVVDSVEFMGAKPNTYNQDCQGSNNFPDMNQDYEDNITPVDYGNSPF</sequence>
<name>B2TRS9_CLOBB</name>
<dbReference type="PROSITE" id="PS50935">
    <property type="entry name" value="SSB"/>
    <property type="match status" value="1"/>
</dbReference>
<keyword evidence="1 2" id="KW-0238">DNA-binding</keyword>
<dbReference type="Pfam" id="PF00436">
    <property type="entry name" value="SSB"/>
    <property type="match status" value="1"/>
</dbReference>
<dbReference type="CDD" id="cd04496">
    <property type="entry name" value="SSB_OBF"/>
    <property type="match status" value="1"/>
</dbReference>
<gene>
    <name evidence="3" type="ordered locus">CLL_A2275</name>
</gene>
<reference evidence="3" key="2">
    <citation type="submission" date="2009-08" db="EMBL/GenBank/DDBJ databases">
        <authorList>
            <person name="Shrivastava S."/>
            <person name="Brinkac L.M."/>
            <person name="Dodson R.J."/>
            <person name="Harkins D.M."/>
            <person name="Durkin A.S."/>
            <person name="Sutton G."/>
        </authorList>
    </citation>
    <scope>NUCLEOTIDE SEQUENCE</scope>
    <source>
        <strain evidence="3">Eklund 17B</strain>
    </source>
</reference>
<dbReference type="GO" id="GO:0003697">
    <property type="term" value="F:single-stranded DNA binding"/>
    <property type="evidence" value="ECO:0007669"/>
    <property type="project" value="InterPro"/>
</dbReference>
<accession>U4PHA5</accession>
<dbReference type="Gene3D" id="2.40.50.140">
    <property type="entry name" value="Nucleic acid-binding proteins"/>
    <property type="match status" value="1"/>
</dbReference>